<keyword evidence="2" id="KW-0732">Signal</keyword>
<accession>I4BCT4</accession>
<dbReference type="Proteomes" id="UP000006057">
    <property type="component" value="Chromosome"/>
</dbReference>
<dbReference type="HOGENOM" id="CLU_1576805_0_0_11"/>
<dbReference type="OrthoDB" id="4641970at2"/>
<dbReference type="KEGG" id="mcb:Mycch_0266"/>
<feature type="region of interest" description="Disordered" evidence="1">
    <location>
        <begin position="39"/>
        <end position="93"/>
    </location>
</feature>
<evidence type="ECO:0000256" key="1">
    <source>
        <dbReference type="SAM" id="MobiDB-lite"/>
    </source>
</evidence>
<reference evidence="3 4" key="1">
    <citation type="submission" date="2012-06" db="EMBL/GenBank/DDBJ databases">
        <title>Complete sequence of chromosome of Mycobacterium chubuense NBB4.</title>
        <authorList>
            <consortium name="US DOE Joint Genome Institute"/>
            <person name="Lucas S."/>
            <person name="Han J."/>
            <person name="Lapidus A."/>
            <person name="Cheng J.-F."/>
            <person name="Goodwin L."/>
            <person name="Pitluck S."/>
            <person name="Peters L."/>
            <person name="Mikhailova N."/>
            <person name="Teshima H."/>
            <person name="Detter J.C."/>
            <person name="Han C."/>
            <person name="Tapia R."/>
            <person name="Land M."/>
            <person name="Hauser L."/>
            <person name="Kyrpides N."/>
            <person name="Ivanova N."/>
            <person name="Pagani I."/>
            <person name="Mattes T."/>
            <person name="Holmes A."/>
            <person name="Rutledge P."/>
            <person name="Paulsen I."/>
            <person name="Coleman N."/>
            <person name="Woyke T."/>
        </authorList>
    </citation>
    <scope>NUCLEOTIDE SEQUENCE [LARGE SCALE GENOMIC DNA]</scope>
    <source>
        <strain evidence="3 4">NBB4</strain>
    </source>
</reference>
<dbReference type="STRING" id="710421.Mycch_0266"/>
<feature type="compositionally biased region" description="Pro residues" evidence="1">
    <location>
        <begin position="40"/>
        <end position="63"/>
    </location>
</feature>
<evidence type="ECO:0000313" key="4">
    <source>
        <dbReference type="Proteomes" id="UP000006057"/>
    </source>
</evidence>
<evidence type="ECO:0000313" key="3">
    <source>
        <dbReference type="EMBL" id="AFM15091.1"/>
    </source>
</evidence>
<feature type="compositionally biased region" description="Low complexity" evidence="1">
    <location>
        <begin position="162"/>
        <end position="171"/>
    </location>
</feature>
<proteinExistence type="predicted"/>
<feature type="compositionally biased region" description="Pro residues" evidence="1">
    <location>
        <begin position="79"/>
        <end position="93"/>
    </location>
</feature>
<sequence length="171" mass="17066">MASTPRKFAAPSRYAAKISVLGALAGGAALAAAGLAGAQPVPPVDPAVPPVPPGAAAPAPMPNGPSVTVMPVAEGQGSPPAPPPVGAPYIPPVPNGDFNNTGQLDFIRELWNMRNSADFFQNMYPGSMSPSEWVPPAPYGTPPPPDNAPPAPASAPPPVWPPAAVVPGPTP</sequence>
<dbReference type="eggNOG" id="ENOG5030GBH">
    <property type="taxonomic scope" value="Bacteria"/>
</dbReference>
<feature type="compositionally biased region" description="Pro residues" evidence="1">
    <location>
        <begin position="133"/>
        <end position="161"/>
    </location>
</feature>
<keyword evidence="4" id="KW-1185">Reference proteome</keyword>
<feature type="signal peptide" evidence="2">
    <location>
        <begin position="1"/>
        <end position="38"/>
    </location>
</feature>
<dbReference type="RefSeq" id="WP_014813583.1">
    <property type="nucleotide sequence ID" value="NC_018027.1"/>
</dbReference>
<evidence type="ECO:0000256" key="2">
    <source>
        <dbReference type="SAM" id="SignalP"/>
    </source>
</evidence>
<name>I4BCT4_MYCCN</name>
<feature type="chain" id="PRO_5003686553" evidence="2">
    <location>
        <begin position="39"/>
        <end position="171"/>
    </location>
</feature>
<dbReference type="PATRIC" id="fig|710421.3.peg.259"/>
<gene>
    <name evidence="3" type="ordered locus">Mycch_0266</name>
</gene>
<dbReference type="EMBL" id="CP003053">
    <property type="protein sequence ID" value="AFM15091.1"/>
    <property type="molecule type" value="Genomic_DNA"/>
</dbReference>
<protein>
    <submittedName>
        <fullName evidence="3">Uncharacterized protein</fullName>
    </submittedName>
</protein>
<organism evidence="3 4">
    <name type="scientific">Mycolicibacterium chubuense (strain NBB4)</name>
    <name type="common">Mycobacterium chubuense</name>
    <dbReference type="NCBI Taxonomy" id="710421"/>
    <lineage>
        <taxon>Bacteria</taxon>
        <taxon>Bacillati</taxon>
        <taxon>Actinomycetota</taxon>
        <taxon>Actinomycetes</taxon>
        <taxon>Mycobacteriales</taxon>
        <taxon>Mycobacteriaceae</taxon>
        <taxon>Mycolicibacterium</taxon>
    </lineage>
</organism>
<dbReference type="AlphaFoldDB" id="I4BCT4"/>
<feature type="region of interest" description="Disordered" evidence="1">
    <location>
        <begin position="130"/>
        <end position="171"/>
    </location>
</feature>